<feature type="region of interest" description="Disordered" evidence="1">
    <location>
        <begin position="1"/>
        <end position="102"/>
    </location>
</feature>
<feature type="compositionally biased region" description="Acidic residues" evidence="1">
    <location>
        <begin position="1"/>
        <end position="16"/>
    </location>
</feature>
<dbReference type="AlphaFoldDB" id="A0A2Z6NWV1"/>
<feature type="region of interest" description="Disordered" evidence="1">
    <location>
        <begin position="151"/>
        <end position="172"/>
    </location>
</feature>
<evidence type="ECO:0000256" key="1">
    <source>
        <dbReference type="SAM" id="MobiDB-lite"/>
    </source>
</evidence>
<proteinExistence type="predicted"/>
<sequence>MTETTTNEDDDGDDTKEELGAISENDNENIGDDESESEDSAREIIFDYSEEENDAHGGFEEENAPPPPTKLVPVANFRIRNGDSTATVQNKERKKKGRPTKGKMVVHEFHNEDSSDGSSYNERDVAKEMKQVRENKGLSDDEYDTEELVRHNKSTCKLPPPTTKPVTAPAAANTSFTATATATATAPSSTPATT</sequence>
<protein>
    <submittedName>
        <fullName evidence="2">Uncharacterized protein</fullName>
    </submittedName>
</protein>
<organism evidence="2 3">
    <name type="scientific">Trifolium subterraneum</name>
    <name type="common">Subterranean clover</name>
    <dbReference type="NCBI Taxonomy" id="3900"/>
    <lineage>
        <taxon>Eukaryota</taxon>
        <taxon>Viridiplantae</taxon>
        <taxon>Streptophyta</taxon>
        <taxon>Embryophyta</taxon>
        <taxon>Tracheophyta</taxon>
        <taxon>Spermatophyta</taxon>
        <taxon>Magnoliopsida</taxon>
        <taxon>eudicotyledons</taxon>
        <taxon>Gunneridae</taxon>
        <taxon>Pentapetalae</taxon>
        <taxon>rosids</taxon>
        <taxon>fabids</taxon>
        <taxon>Fabales</taxon>
        <taxon>Fabaceae</taxon>
        <taxon>Papilionoideae</taxon>
        <taxon>50 kb inversion clade</taxon>
        <taxon>NPAAA clade</taxon>
        <taxon>Hologalegina</taxon>
        <taxon>IRL clade</taxon>
        <taxon>Trifolieae</taxon>
        <taxon>Trifolium</taxon>
    </lineage>
</organism>
<gene>
    <name evidence="2" type="ORF">TSUD_179430</name>
</gene>
<name>A0A2Z6NWV1_TRISU</name>
<keyword evidence="3" id="KW-1185">Reference proteome</keyword>
<accession>A0A2Z6NWV1</accession>
<evidence type="ECO:0000313" key="3">
    <source>
        <dbReference type="Proteomes" id="UP000242715"/>
    </source>
</evidence>
<feature type="compositionally biased region" description="Acidic residues" evidence="1">
    <location>
        <begin position="25"/>
        <end position="38"/>
    </location>
</feature>
<reference evidence="3" key="1">
    <citation type="journal article" date="2017" name="Front. Plant Sci.">
        <title>Climate Clever Clovers: New Paradigm to Reduce the Environmental Footprint of Ruminants by Breeding Low Methanogenic Forages Utilizing Haplotype Variation.</title>
        <authorList>
            <person name="Kaur P."/>
            <person name="Appels R."/>
            <person name="Bayer P.E."/>
            <person name="Keeble-Gagnere G."/>
            <person name="Wang J."/>
            <person name="Hirakawa H."/>
            <person name="Shirasawa K."/>
            <person name="Vercoe P."/>
            <person name="Stefanova K."/>
            <person name="Durmic Z."/>
            <person name="Nichols P."/>
            <person name="Revell C."/>
            <person name="Isobe S.N."/>
            <person name="Edwards D."/>
            <person name="Erskine W."/>
        </authorList>
    </citation>
    <scope>NUCLEOTIDE SEQUENCE [LARGE SCALE GENOMIC DNA]</scope>
    <source>
        <strain evidence="3">cv. Daliak</strain>
    </source>
</reference>
<dbReference type="EMBL" id="DF973859">
    <property type="protein sequence ID" value="GAU41330.1"/>
    <property type="molecule type" value="Genomic_DNA"/>
</dbReference>
<dbReference type="Proteomes" id="UP000242715">
    <property type="component" value="Unassembled WGS sequence"/>
</dbReference>
<dbReference type="OrthoDB" id="1751576at2759"/>
<feature type="compositionally biased region" description="Basic residues" evidence="1">
    <location>
        <begin position="92"/>
        <end position="101"/>
    </location>
</feature>
<evidence type="ECO:0000313" key="2">
    <source>
        <dbReference type="EMBL" id="GAU41330.1"/>
    </source>
</evidence>